<evidence type="ECO:0000313" key="3">
    <source>
        <dbReference type="Proteomes" id="UP000214975"/>
    </source>
</evidence>
<proteinExistence type="predicted"/>
<evidence type="ECO:0000313" key="4">
    <source>
        <dbReference type="Proteomes" id="UP000215301"/>
    </source>
</evidence>
<evidence type="ECO:0000313" key="2">
    <source>
        <dbReference type="EMBL" id="OXT07056.1"/>
    </source>
</evidence>
<gene>
    <name evidence="2" type="ORF">CE561_09120</name>
    <name evidence="1" type="ORF">Thert_01583</name>
</gene>
<reference evidence="1 3" key="1">
    <citation type="submission" date="2016-08" db="EMBL/GenBank/DDBJ databases">
        <title>A novel genetic cassette of butanologenic Thermoanaerobacterium thermosaccharolyticum that directly convert cellulose to butanol.</title>
        <authorList>
            <person name="Li T."/>
            <person name="He J."/>
        </authorList>
    </citation>
    <scope>NUCLEOTIDE SEQUENCE [LARGE SCALE GENOMIC DNA]</scope>
    <source>
        <strain evidence="1 3">TG57</strain>
    </source>
</reference>
<reference evidence="2 4" key="2">
    <citation type="submission" date="2017-06" db="EMBL/GenBank/DDBJ databases">
        <title>Isolation and characterization of a thermophilic and butanogenic Thermoanaerobacterium thermosaccharolyticum M5 capable of efficient degradation of hemicellulose.</title>
        <authorList>
            <person name="Xin F."/>
            <person name="Jiang Y."/>
        </authorList>
    </citation>
    <scope>NUCLEOTIDE SEQUENCE [LARGE SCALE GENOMIC DNA]</scope>
    <source>
        <strain evidence="2 4">M5</strain>
    </source>
</reference>
<dbReference type="Proteomes" id="UP000215301">
    <property type="component" value="Unassembled WGS sequence"/>
</dbReference>
<name>A0A231VHE5_THETR</name>
<organism evidence="2 4">
    <name type="scientific">Thermoanaerobacterium thermosaccharolyticum</name>
    <name type="common">Clostridium thermosaccharolyticum</name>
    <dbReference type="NCBI Taxonomy" id="1517"/>
    <lineage>
        <taxon>Bacteria</taxon>
        <taxon>Bacillati</taxon>
        <taxon>Bacillota</taxon>
        <taxon>Clostridia</taxon>
        <taxon>Thermoanaerobacterales</taxon>
        <taxon>Thermoanaerobacteraceae</taxon>
        <taxon>Thermoanaerobacterium</taxon>
    </lineage>
</organism>
<dbReference type="Proteomes" id="UP000214975">
    <property type="component" value="Chromosome"/>
</dbReference>
<evidence type="ECO:0000313" key="1">
    <source>
        <dbReference type="EMBL" id="AST57603.1"/>
    </source>
</evidence>
<dbReference type="EMBL" id="CP016893">
    <property type="protein sequence ID" value="AST57603.1"/>
    <property type="molecule type" value="Genomic_DNA"/>
</dbReference>
<dbReference type="EMBL" id="NKHD01000025">
    <property type="protein sequence ID" value="OXT07056.1"/>
    <property type="molecule type" value="Genomic_DNA"/>
</dbReference>
<dbReference type="AlphaFoldDB" id="A0A231VHE5"/>
<accession>A0A231VHE5</accession>
<sequence length="227" mass="24711">MNNENLNDLIGSGVGDSAGGKYRNVIISGVMGVKGDVECTDFKCSGVSKVNGSIKAENILINGVNNVNGYIKCKELSVEGTLNVGHGVNAEKVQIYGFLKVNDDLNSEIFISRGGFTIDGLLNAENIDISLFVKCKVKEIGGQSINVYKDNTNNINFFGKILETFSAPQKLIVDTVEGDDIYIEHTNAKIVRGKNIKIGPGSNVDIVEYKDKFEKDDNAHVKEFKKI</sequence>
<protein>
    <submittedName>
        <fullName evidence="1">Integral membrane protein involved in cell shape determination</fullName>
    </submittedName>
</protein>
<dbReference type="RefSeq" id="WP_094045689.1">
    <property type="nucleotide sequence ID" value="NZ_CP016893.1"/>
</dbReference>